<sequence>MHTSKDRNFSIVFRPQDVTKHCAGVEALLIPTIPNHKIIFTASRDSTVKRWNVSGPEPALEASFEGHADWVNDLALIGDLLITCSNDQTVRLWRAGSENGHLLHTLSAHSDYVTRLAAAPDCRLVVSAGLQGEVFSYDVEGGLHTRFQLRSCSLDADGEGESPEEPCSVYALALSPSARLLAAGTSESLVRLLDPRAGTSVCKLKGHKDVVRTLAVNSCGTRLLSGASDGAIKLWDVGMRRCIQTFEVHTDSVWSLVSPCDSLTYVYSAGRDRAIYRTNTQTCCAELLALEEAPVRALAVDQDARPGPPGDFGSARVGLWAATSASHVNLWLVPSPGRHLHPVTSVPSPRVATYSGATAPGILDINSIIEPNGDTAINGCVVPNDCTINAVNGCIVLNDSTADAVNGCIVLKDSTADTVNGCIVLNDSTADAVNGCIVLNDSTADTVNGYIVLNPAAAIKGCIAPKDAAIASGWTTPNGAAVANSCLVAPITCSVAVAATTTTSTGAAVTTADDPNSRANGTVTAAATATLAAMAGSHPAGTRSSDVAALLCSGRSFPALRVSPAVSMDRIEPLVRKPVASIPGKPAIVEHEVLADRRRVLTKDARGNVALWDVLLGTEIVLYGKADFHAKRRELWEPRHVAPWFTCDHRLGCLCITLTSNTAFAVEDYAVNVGFGGVPEDRKVNYGKLVLECVLAKWRFFVVQSIVQNCSISPGGSSGCGSDVVYGMRLQQSCSGSGCCNGGCGGRGCIGCGSSGANHRWGRANNCCYGGGGGDDVRPYYKELWPKYWQLETVPAVICSGSDGQRWRRLLTSFNGSEIEPDEVPTWVADVVLRSAIVASLVSQVTFYLLPVKGSNLPTLSITRLQAPHILEVHKVAKYCCEKLQEHGTHLEVLPGHRRRVPLSPLRAPPGTSDVQPYMPYRVLELTCNGLAVPYNMDLAAVRKFLWREDDDLTFHYGVRDPSNPAPHPRLEPFG</sequence>
<gene>
    <name evidence="5" type="ORF">Vretifemale_13276</name>
    <name evidence="6" type="ORF">Vretimale_14534</name>
</gene>
<dbReference type="Pfam" id="PF00400">
    <property type="entry name" value="WD40"/>
    <property type="match status" value="4"/>
</dbReference>
<dbReference type="OrthoDB" id="2421129at2759"/>
<dbReference type="SMART" id="SM00320">
    <property type="entry name" value="WD40"/>
    <property type="match status" value="6"/>
</dbReference>
<evidence type="ECO:0000313" key="6">
    <source>
        <dbReference type="EMBL" id="GIM10950.1"/>
    </source>
</evidence>
<dbReference type="InterPro" id="IPR036322">
    <property type="entry name" value="WD40_repeat_dom_sf"/>
</dbReference>
<reference evidence="5" key="1">
    <citation type="journal article" date="2021" name="Proc. Natl. Acad. Sci. U.S.A.">
        <title>Three genomes in the algal genus Volvox reveal the fate of a haploid sex-determining region after a transition to homothallism.</title>
        <authorList>
            <person name="Yamamoto K."/>
            <person name="Hamaji T."/>
            <person name="Kawai-Toyooka H."/>
            <person name="Matsuzaki R."/>
            <person name="Takahashi F."/>
            <person name="Nishimura Y."/>
            <person name="Kawachi M."/>
            <person name="Noguchi H."/>
            <person name="Minakuchi Y."/>
            <person name="Umen J.G."/>
            <person name="Toyoda A."/>
            <person name="Nozaki H."/>
        </authorList>
    </citation>
    <scope>NUCLEOTIDE SEQUENCE</scope>
    <source>
        <strain evidence="6">NIES-3785</strain>
        <strain evidence="5">NIES-3786</strain>
    </source>
</reference>
<accession>A0A8J4CQE7</accession>
<feature type="repeat" description="WD" evidence="4">
    <location>
        <begin position="64"/>
        <end position="93"/>
    </location>
</feature>
<dbReference type="InterPro" id="IPR021772">
    <property type="entry name" value="WDR48/Bun107"/>
</dbReference>
<dbReference type="Proteomes" id="UP000722791">
    <property type="component" value="Unassembled WGS sequence"/>
</dbReference>
<dbReference type="AlphaFoldDB" id="A0A8J4CQE7"/>
<evidence type="ECO:0000256" key="3">
    <source>
        <dbReference type="ARBA" id="ARBA00022737"/>
    </source>
</evidence>
<dbReference type="EMBL" id="BNCP01000030">
    <property type="protein sequence ID" value="GIL84645.1"/>
    <property type="molecule type" value="Genomic_DNA"/>
</dbReference>
<dbReference type="PROSITE" id="PS50294">
    <property type="entry name" value="WD_REPEATS_REGION"/>
    <property type="match status" value="2"/>
</dbReference>
<evidence type="ECO:0000313" key="7">
    <source>
        <dbReference type="Proteomes" id="UP000747110"/>
    </source>
</evidence>
<dbReference type="Pfam" id="PF11816">
    <property type="entry name" value="DUF3337"/>
    <property type="match status" value="1"/>
</dbReference>
<dbReference type="PROSITE" id="PS50082">
    <property type="entry name" value="WD_REPEATS_2"/>
    <property type="match status" value="2"/>
</dbReference>
<keyword evidence="2 4" id="KW-0853">WD repeat</keyword>
<dbReference type="InterPro" id="IPR051246">
    <property type="entry name" value="WDR48"/>
</dbReference>
<dbReference type="SUPFAM" id="SSF50978">
    <property type="entry name" value="WD40 repeat-like"/>
    <property type="match status" value="1"/>
</dbReference>
<dbReference type="InterPro" id="IPR019775">
    <property type="entry name" value="WD40_repeat_CS"/>
</dbReference>
<comment type="caution">
    <text evidence="5">The sequence shown here is derived from an EMBL/GenBank/DDBJ whole genome shotgun (WGS) entry which is preliminary data.</text>
</comment>
<dbReference type="Gene3D" id="2.130.10.10">
    <property type="entry name" value="YVTN repeat-like/Quinoprotein amine dehydrogenase"/>
    <property type="match status" value="2"/>
</dbReference>
<evidence type="ECO:0000256" key="2">
    <source>
        <dbReference type="ARBA" id="ARBA00022574"/>
    </source>
</evidence>
<name>A0A8J4CQE7_9CHLO</name>
<dbReference type="PROSITE" id="PS00678">
    <property type="entry name" value="WD_REPEATS_1"/>
    <property type="match status" value="1"/>
</dbReference>
<keyword evidence="3" id="KW-0677">Repeat</keyword>
<dbReference type="CDD" id="cd00200">
    <property type="entry name" value="WD40"/>
    <property type="match status" value="1"/>
</dbReference>
<dbReference type="EMBL" id="BNCQ01000036">
    <property type="protein sequence ID" value="GIM10950.1"/>
    <property type="molecule type" value="Genomic_DNA"/>
</dbReference>
<evidence type="ECO:0000313" key="5">
    <source>
        <dbReference type="EMBL" id="GIL84645.1"/>
    </source>
</evidence>
<evidence type="ECO:0000256" key="4">
    <source>
        <dbReference type="PROSITE-ProRule" id="PRU00221"/>
    </source>
</evidence>
<comment type="similarity">
    <text evidence="1">Belongs to the WD repeat WDR48 family.</text>
</comment>
<dbReference type="PRINTS" id="PR00320">
    <property type="entry name" value="GPROTEINBRPT"/>
</dbReference>
<dbReference type="InterPro" id="IPR020472">
    <property type="entry name" value="WD40_PAC1"/>
</dbReference>
<dbReference type="GO" id="GO:0043130">
    <property type="term" value="F:ubiquitin binding"/>
    <property type="evidence" value="ECO:0007669"/>
    <property type="project" value="TreeGrafter"/>
</dbReference>
<protein>
    <submittedName>
        <fullName evidence="5">Uncharacterized protein</fullName>
    </submittedName>
</protein>
<dbReference type="GO" id="GO:0000724">
    <property type="term" value="P:double-strand break repair via homologous recombination"/>
    <property type="evidence" value="ECO:0007669"/>
    <property type="project" value="TreeGrafter"/>
</dbReference>
<dbReference type="InterPro" id="IPR001680">
    <property type="entry name" value="WD40_rpt"/>
</dbReference>
<organism evidence="5 7">
    <name type="scientific">Volvox reticuliferus</name>
    <dbReference type="NCBI Taxonomy" id="1737510"/>
    <lineage>
        <taxon>Eukaryota</taxon>
        <taxon>Viridiplantae</taxon>
        <taxon>Chlorophyta</taxon>
        <taxon>core chlorophytes</taxon>
        <taxon>Chlorophyceae</taxon>
        <taxon>CS clade</taxon>
        <taxon>Chlamydomonadales</taxon>
        <taxon>Volvocaceae</taxon>
        <taxon>Volvox</taxon>
    </lineage>
</organism>
<dbReference type="PANTHER" id="PTHR19862">
    <property type="entry name" value="WD REPEAT-CONTAINING PROTEIN 48"/>
    <property type="match status" value="1"/>
</dbReference>
<dbReference type="Proteomes" id="UP000747110">
    <property type="component" value="Unassembled WGS sequence"/>
</dbReference>
<feature type="repeat" description="WD" evidence="4">
    <location>
        <begin position="204"/>
        <end position="245"/>
    </location>
</feature>
<keyword evidence="7" id="KW-1185">Reference proteome</keyword>
<proteinExistence type="inferred from homology"/>
<evidence type="ECO:0000256" key="1">
    <source>
        <dbReference type="ARBA" id="ARBA00006917"/>
    </source>
</evidence>
<dbReference type="PANTHER" id="PTHR19862:SF14">
    <property type="entry name" value="WD REPEAT-CONTAINING PROTEIN 48"/>
    <property type="match status" value="1"/>
</dbReference>
<dbReference type="InterPro" id="IPR015943">
    <property type="entry name" value="WD40/YVTN_repeat-like_dom_sf"/>
</dbReference>